<reference evidence="2" key="1">
    <citation type="submission" date="2019-06" db="EMBL/GenBank/DDBJ databases">
        <authorList>
            <person name="Zheng W."/>
        </authorList>
    </citation>
    <scope>NUCLEOTIDE SEQUENCE</scope>
    <source>
        <strain evidence="2">QDHG01</strain>
    </source>
</reference>
<dbReference type="InterPro" id="IPR013083">
    <property type="entry name" value="Znf_RING/FYVE/PHD"/>
</dbReference>
<dbReference type="EMBL" id="RRYP01012713">
    <property type="protein sequence ID" value="TNV76931.1"/>
    <property type="molecule type" value="Genomic_DNA"/>
</dbReference>
<keyword evidence="3" id="KW-1185">Reference proteome</keyword>
<dbReference type="Proteomes" id="UP000785679">
    <property type="component" value="Unassembled WGS sequence"/>
</dbReference>
<proteinExistence type="predicted"/>
<evidence type="ECO:0000313" key="3">
    <source>
        <dbReference type="Proteomes" id="UP000785679"/>
    </source>
</evidence>
<dbReference type="AlphaFoldDB" id="A0A8J8NML8"/>
<gene>
    <name evidence="2" type="ORF">FGO68_gene12166</name>
</gene>
<feature type="compositionally biased region" description="Polar residues" evidence="1">
    <location>
        <begin position="286"/>
        <end position="302"/>
    </location>
</feature>
<organism evidence="2 3">
    <name type="scientific">Halteria grandinella</name>
    <dbReference type="NCBI Taxonomy" id="5974"/>
    <lineage>
        <taxon>Eukaryota</taxon>
        <taxon>Sar</taxon>
        <taxon>Alveolata</taxon>
        <taxon>Ciliophora</taxon>
        <taxon>Intramacronucleata</taxon>
        <taxon>Spirotrichea</taxon>
        <taxon>Stichotrichia</taxon>
        <taxon>Sporadotrichida</taxon>
        <taxon>Halteriidae</taxon>
        <taxon>Halteria</taxon>
    </lineage>
</organism>
<name>A0A8J8NML8_HALGN</name>
<protein>
    <submittedName>
        <fullName evidence="2">Uncharacterized protein</fullName>
    </submittedName>
</protein>
<comment type="caution">
    <text evidence="2">The sequence shown here is derived from an EMBL/GenBank/DDBJ whole genome shotgun (WGS) entry which is preliminary data.</text>
</comment>
<evidence type="ECO:0000256" key="1">
    <source>
        <dbReference type="SAM" id="MobiDB-lite"/>
    </source>
</evidence>
<evidence type="ECO:0000313" key="2">
    <source>
        <dbReference type="EMBL" id="TNV76931.1"/>
    </source>
</evidence>
<feature type="region of interest" description="Disordered" evidence="1">
    <location>
        <begin position="251"/>
        <end position="302"/>
    </location>
</feature>
<feature type="region of interest" description="Disordered" evidence="1">
    <location>
        <begin position="210"/>
        <end position="229"/>
    </location>
</feature>
<dbReference type="Gene3D" id="3.30.40.10">
    <property type="entry name" value="Zinc/RING finger domain, C3HC4 (zinc finger)"/>
    <property type="match status" value="1"/>
</dbReference>
<accession>A0A8J8NML8</accession>
<sequence length="302" mass="34645">MESSRQQDQKEETKQLMKAAEDLLRCQSCKYQFDLLRREPILTNCCQDVCCKYCWTEAASKGKFRCPIECGNELSAPQEKTIPVKHLIKVLQTMETPSYVSCTKHPFQFVTTIKTSDCSFACKECDNSKGDDKKRLHKVFKKEIDIATNYMADKISIIEEKLKNCKSIIQKVKQIEPVLSSEFSDALQTIQRWSNDKNLSFLGLEGTLEEQKSDSGSRSSNKMLPRDDILELERQRDGLEYRMDRLREERPLGYSGRGGFRGGERVRKHRDRDNCGGQGRGRGRTEANNANAWGEQNSENSD</sequence>